<dbReference type="FunFam" id="3.40.50.720:FF:000084">
    <property type="entry name" value="Short-chain dehydrogenase reductase"/>
    <property type="match status" value="1"/>
</dbReference>
<dbReference type="PRINTS" id="PR00080">
    <property type="entry name" value="SDRFAMILY"/>
</dbReference>
<organism evidence="5 6">
    <name type="scientific">Acetobacter senegalensis</name>
    <dbReference type="NCBI Taxonomy" id="446692"/>
    <lineage>
        <taxon>Bacteria</taxon>
        <taxon>Pseudomonadati</taxon>
        <taxon>Pseudomonadota</taxon>
        <taxon>Alphaproteobacteria</taxon>
        <taxon>Acetobacterales</taxon>
        <taxon>Acetobacteraceae</taxon>
        <taxon>Acetobacter</taxon>
    </lineage>
</organism>
<dbReference type="InterPro" id="IPR020904">
    <property type="entry name" value="Sc_DH/Rdtase_CS"/>
</dbReference>
<name>A0A0U5B824_9PROT</name>
<evidence type="ECO:0000259" key="4">
    <source>
        <dbReference type="SMART" id="SM00822"/>
    </source>
</evidence>
<dbReference type="SUPFAM" id="SSF51735">
    <property type="entry name" value="NAD(P)-binding Rossmann-fold domains"/>
    <property type="match status" value="1"/>
</dbReference>
<evidence type="ECO:0000256" key="1">
    <source>
        <dbReference type="ARBA" id="ARBA00006484"/>
    </source>
</evidence>
<dbReference type="PROSITE" id="PS00061">
    <property type="entry name" value="ADH_SHORT"/>
    <property type="match status" value="1"/>
</dbReference>
<dbReference type="InterPro" id="IPR057326">
    <property type="entry name" value="KR_dom"/>
</dbReference>
<reference evidence="6" key="1">
    <citation type="submission" date="2014-09" db="EMBL/GenBank/DDBJ databases">
        <authorList>
            <person name="Illeghems K.G."/>
        </authorList>
    </citation>
    <scope>NUCLEOTIDE SEQUENCE [LARGE SCALE GENOMIC DNA]</scope>
    <source>
        <strain evidence="6">108B</strain>
    </source>
</reference>
<gene>
    <name evidence="5" type="ORF">ASN_1343</name>
</gene>
<dbReference type="PATRIC" id="fig|446692.3.peg.1350"/>
<dbReference type="EC" id="1.1.1.100" evidence="5"/>
<evidence type="ECO:0000256" key="3">
    <source>
        <dbReference type="RuleBase" id="RU000363"/>
    </source>
</evidence>
<keyword evidence="2 5" id="KW-0560">Oxidoreductase</keyword>
<proteinExistence type="inferred from homology"/>
<dbReference type="PRINTS" id="PR00081">
    <property type="entry name" value="GDHRDH"/>
</dbReference>
<dbReference type="Pfam" id="PF00106">
    <property type="entry name" value="adh_short"/>
    <property type="match status" value="1"/>
</dbReference>
<evidence type="ECO:0000313" key="5">
    <source>
        <dbReference type="EMBL" id="CEF40707.1"/>
    </source>
</evidence>
<dbReference type="InterPro" id="IPR036291">
    <property type="entry name" value="NAD(P)-bd_dom_sf"/>
</dbReference>
<dbReference type="KEGG" id="asz:ASN_1343"/>
<evidence type="ECO:0000256" key="2">
    <source>
        <dbReference type="ARBA" id="ARBA00023002"/>
    </source>
</evidence>
<evidence type="ECO:0000313" key="6">
    <source>
        <dbReference type="Proteomes" id="UP000056109"/>
    </source>
</evidence>
<accession>A0A0U5B824</accession>
<dbReference type="RefSeq" id="WP_058987483.1">
    <property type="nucleotide sequence ID" value="NZ_LN606600.1"/>
</dbReference>
<protein>
    <submittedName>
        <fullName evidence="5">3-oxoacyl-[acyl-carrier protein] reductase</fullName>
        <ecNumber evidence="5">1.1.1.100</ecNumber>
    </submittedName>
</protein>
<keyword evidence="6" id="KW-1185">Reference proteome</keyword>
<comment type="similarity">
    <text evidence="1 3">Belongs to the short-chain dehydrogenases/reductases (SDR) family.</text>
</comment>
<dbReference type="Gene3D" id="3.40.50.720">
    <property type="entry name" value="NAD(P)-binding Rossmann-like Domain"/>
    <property type="match status" value="1"/>
</dbReference>
<dbReference type="PANTHER" id="PTHR42760:SF133">
    <property type="entry name" value="3-OXOACYL-[ACYL-CARRIER-PROTEIN] REDUCTASE"/>
    <property type="match status" value="1"/>
</dbReference>
<dbReference type="GeneID" id="34782424"/>
<dbReference type="Proteomes" id="UP000056109">
    <property type="component" value="Chromosome I"/>
</dbReference>
<dbReference type="GO" id="GO:0004316">
    <property type="term" value="F:3-oxoacyl-[acyl-carrier-protein] reductase (NADPH) activity"/>
    <property type="evidence" value="ECO:0007669"/>
    <property type="project" value="UniProtKB-EC"/>
</dbReference>
<dbReference type="EMBL" id="LN606600">
    <property type="protein sequence ID" value="CEF40707.1"/>
    <property type="molecule type" value="Genomic_DNA"/>
</dbReference>
<dbReference type="SMART" id="SM00822">
    <property type="entry name" value="PKS_KR"/>
    <property type="match status" value="1"/>
</dbReference>
<dbReference type="CDD" id="cd05233">
    <property type="entry name" value="SDR_c"/>
    <property type="match status" value="1"/>
</dbReference>
<dbReference type="InterPro" id="IPR002347">
    <property type="entry name" value="SDR_fam"/>
</dbReference>
<feature type="domain" description="Ketoreductase" evidence="4">
    <location>
        <begin position="3"/>
        <end position="181"/>
    </location>
</feature>
<dbReference type="AlphaFoldDB" id="A0A0U5B824"/>
<dbReference type="PANTHER" id="PTHR42760">
    <property type="entry name" value="SHORT-CHAIN DEHYDROGENASES/REDUCTASES FAMILY MEMBER"/>
    <property type="match status" value="1"/>
</dbReference>
<sequence>MKPVALVTGGGKGLGAAIAGHLVTEGYRVVVGDIDLVAAQATAETLGEAACAVQVDVSSEVSVEGMLDAAEQVFGLPWLLVNNAAVMKAEKVLDIEIETFDTVLAVNLRGTFLGCQRFARRLRAKEAGGRIVNIGSLAGENGGTATGAHYAASKGGVHTLTKVFARDLAPHGITVNAVAPGPLDLPSVAETIGAENAARVMANLPTGQAGNPLTVARMVAELARADAGSITGSIIDINSGLYMR</sequence>